<feature type="domain" description="CUB" evidence="16">
    <location>
        <begin position="202"/>
        <end position="317"/>
    </location>
</feature>
<dbReference type="CDD" id="cd00190">
    <property type="entry name" value="Tryp_SPc"/>
    <property type="match status" value="1"/>
</dbReference>
<dbReference type="PANTHER" id="PTHR24252:SF17">
    <property type="entry name" value="SUPPRESSOR OF TUMORIGENICITY 14 PROTEIN HOMOLOG-RELATED"/>
    <property type="match status" value="1"/>
</dbReference>
<evidence type="ECO:0000256" key="4">
    <source>
        <dbReference type="ARBA" id="ARBA00022729"/>
    </source>
</evidence>
<feature type="disulfide bond" evidence="13">
    <location>
        <begin position="550"/>
        <end position="562"/>
    </location>
</feature>
<organism evidence="19 20">
    <name type="scientific">Astyanax mexicanus</name>
    <name type="common">Blind cave fish</name>
    <name type="synonym">Astyanax fasciatus mexicanus</name>
    <dbReference type="NCBI Taxonomy" id="7994"/>
    <lineage>
        <taxon>Eukaryota</taxon>
        <taxon>Metazoa</taxon>
        <taxon>Chordata</taxon>
        <taxon>Craniata</taxon>
        <taxon>Vertebrata</taxon>
        <taxon>Euteleostomi</taxon>
        <taxon>Actinopterygii</taxon>
        <taxon>Neopterygii</taxon>
        <taxon>Teleostei</taxon>
        <taxon>Ostariophysi</taxon>
        <taxon>Characiformes</taxon>
        <taxon>Characoidei</taxon>
        <taxon>Acestrorhamphidae</taxon>
        <taxon>Acestrorhamphinae</taxon>
        <taxon>Astyanax</taxon>
    </lineage>
</organism>
<dbReference type="Pfam" id="PF00431">
    <property type="entry name" value="CUB"/>
    <property type="match status" value="2"/>
</dbReference>
<dbReference type="SMART" id="SM00192">
    <property type="entry name" value="LDLa"/>
    <property type="match status" value="4"/>
</dbReference>
<comment type="subcellular location">
    <subcellularLocation>
        <location evidence="1">Membrane</location>
        <topology evidence="1">Single-pass type II membrane protein</topology>
    </subcellularLocation>
</comment>
<dbReference type="SUPFAM" id="SSF49854">
    <property type="entry name" value="Spermadhesin, CUB domain"/>
    <property type="match status" value="2"/>
</dbReference>
<evidence type="ECO:0000256" key="9">
    <source>
        <dbReference type="ARBA" id="ARBA00022989"/>
    </source>
</evidence>
<evidence type="ECO:0000259" key="16">
    <source>
        <dbReference type="PROSITE" id="PS01180"/>
    </source>
</evidence>
<dbReference type="InterPro" id="IPR036055">
    <property type="entry name" value="LDL_receptor-like_sf"/>
</dbReference>
<dbReference type="Pfam" id="PF00057">
    <property type="entry name" value="Ldl_recept_a"/>
    <property type="match status" value="4"/>
</dbReference>
<keyword evidence="6 14" id="KW-0378">Hydrolase</keyword>
<feature type="disulfide bond" evidence="13">
    <location>
        <begin position="492"/>
        <end position="507"/>
    </location>
</feature>
<keyword evidence="11 13" id="KW-1015">Disulfide bond</keyword>
<dbReference type="InterPro" id="IPR000859">
    <property type="entry name" value="CUB_dom"/>
</dbReference>
<dbReference type="FunFam" id="4.10.400.10:FF:000117">
    <property type="entry name" value="Suppressor of tumorigenicity 14 protein homolog"/>
    <property type="match status" value="1"/>
</dbReference>
<keyword evidence="2 14" id="KW-0645">Protease</keyword>
<keyword evidence="10 15" id="KW-0472">Membrane</keyword>
<dbReference type="Gene3D" id="2.60.120.290">
    <property type="entry name" value="Spermadhesin, CUB domain"/>
    <property type="match status" value="2"/>
</dbReference>
<dbReference type="SUPFAM" id="SSF82671">
    <property type="entry name" value="SEA domain"/>
    <property type="match status" value="1"/>
</dbReference>
<keyword evidence="5" id="KW-0677">Repeat</keyword>
<keyword evidence="4" id="KW-0732">Signal</keyword>
<comment type="caution">
    <text evidence="13">Lacks conserved residue(s) required for the propagation of feature annotation.</text>
</comment>
<evidence type="ECO:0000256" key="7">
    <source>
        <dbReference type="ARBA" id="ARBA00022825"/>
    </source>
</evidence>
<dbReference type="PROSITE" id="PS01180">
    <property type="entry name" value="CUB"/>
    <property type="match status" value="2"/>
</dbReference>
<dbReference type="InterPro" id="IPR018114">
    <property type="entry name" value="TRYPSIN_HIS"/>
</dbReference>
<dbReference type="PROSITE" id="PS50024">
    <property type="entry name" value="SEA"/>
    <property type="match status" value="1"/>
</dbReference>
<keyword evidence="8" id="KW-0735">Signal-anchor</keyword>
<evidence type="ECO:0000256" key="5">
    <source>
        <dbReference type="ARBA" id="ARBA00022737"/>
    </source>
</evidence>
<evidence type="ECO:0000256" key="8">
    <source>
        <dbReference type="ARBA" id="ARBA00022968"/>
    </source>
</evidence>
<evidence type="ECO:0000259" key="18">
    <source>
        <dbReference type="PROSITE" id="PS50240"/>
    </source>
</evidence>
<keyword evidence="9 15" id="KW-1133">Transmembrane helix</keyword>
<dbReference type="SMART" id="SM00020">
    <property type="entry name" value="Tryp_SPc"/>
    <property type="match status" value="1"/>
</dbReference>
<dbReference type="SUPFAM" id="SSF57424">
    <property type="entry name" value="LDL receptor-like module"/>
    <property type="match status" value="4"/>
</dbReference>
<dbReference type="GO" id="GO:0016020">
    <property type="term" value="C:membrane"/>
    <property type="evidence" value="ECO:0007669"/>
    <property type="project" value="UniProtKB-SubCell"/>
</dbReference>
<dbReference type="Gene3D" id="4.10.400.10">
    <property type="entry name" value="Low-density Lipoprotein Receptor"/>
    <property type="match status" value="4"/>
</dbReference>
<feature type="domain" description="CUB" evidence="16">
    <location>
        <begin position="326"/>
        <end position="432"/>
    </location>
</feature>
<feature type="domain" description="SEA" evidence="17">
    <location>
        <begin position="74"/>
        <end position="190"/>
    </location>
</feature>
<keyword evidence="7 14" id="KW-0720">Serine protease</keyword>
<evidence type="ECO:0000256" key="10">
    <source>
        <dbReference type="ARBA" id="ARBA00023136"/>
    </source>
</evidence>
<dbReference type="InterPro" id="IPR001254">
    <property type="entry name" value="Trypsin_dom"/>
</dbReference>
<evidence type="ECO:0000256" key="6">
    <source>
        <dbReference type="ARBA" id="ARBA00022801"/>
    </source>
</evidence>
<evidence type="ECO:0000259" key="17">
    <source>
        <dbReference type="PROSITE" id="PS50024"/>
    </source>
</evidence>
<dbReference type="GO" id="GO:0004252">
    <property type="term" value="F:serine-type endopeptidase activity"/>
    <property type="evidence" value="ECO:0007669"/>
    <property type="project" value="InterPro"/>
</dbReference>
<evidence type="ECO:0000256" key="12">
    <source>
        <dbReference type="ARBA" id="ARBA00023180"/>
    </source>
</evidence>
<dbReference type="InterPro" id="IPR036364">
    <property type="entry name" value="SEA_dom_sf"/>
</dbReference>
<evidence type="ECO:0000256" key="13">
    <source>
        <dbReference type="PROSITE-ProRule" id="PRU00124"/>
    </source>
</evidence>
<dbReference type="InterPro" id="IPR033116">
    <property type="entry name" value="TRYPSIN_SER"/>
</dbReference>
<name>A0A8B9K9X5_ASTMX</name>
<feature type="disulfide bond" evidence="13">
    <location>
        <begin position="473"/>
        <end position="485"/>
    </location>
</feature>
<dbReference type="CDD" id="cd00112">
    <property type="entry name" value="LDLa"/>
    <property type="match status" value="4"/>
</dbReference>
<dbReference type="InterPro" id="IPR035914">
    <property type="entry name" value="Sperma_CUB_dom_sf"/>
</dbReference>
<feature type="domain" description="Peptidase S1" evidence="18">
    <location>
        <begin position="597"/>
        <end position="833"/>
    </location>
</feature>
<dbReference type="PANTHER" id="PTHR24252">
    <property type="entry name" value="ACROSIN-RELATED"/>
    <property type="match status" value="1"/>
</dbReference>
<dbReference type="FunFam" id="2.40.10.10:FF:000003">
    <property type="entry name" value="Transmembrane serine protease 3"/>
    <property type="match status" value="1"/>
</dbReference>
<evidence type="ECO:0000256" key="2">
    <source>
        <dbReference type="ARBA" id="ARBA00022670"/>
    </source>
</evidence>
<evidence type="ECO:0000256" key="1">
    <source>
        <dbReference type="ARBA" id="ARBA00004606"/>
    </source>
</evidence>
<dbReference type="PROSITE" id="PS00135">
    <property type="entry name" value="TRYPSIN_SER"/>
    <property type="match status" value="1"/>
</dbReference>
<feature type="disulfide bond" evidence="13">
    <location>
        <begin position="529"/>
        <end position="544"/>
    </location>
</feature>
<dbReference type="InterPro" id="IPR023415">
    <property type="entry name" value="LDLR_class-A_CS"/>
</dbReference>
<proteinExistence type="predicted"/>
<dbReference type="SUPFAM" id="SSF50494">
    <property type="entry name" value="Trypsin-like serine proteases"/>
    <property type="match status" value="1"/>
</dbReference>
<dbReference type="PROSITE" id="PS00134">
    <property type="entry name" value="TRYPSIN_HIS"/>
    <property type="match status" value="1"/>
</dbReference>
<sequence>MFQCHSEWAELLQCDRDWDQAVTFLPATDSAKLEKKKGPGRVGAILGVVVFACVLALITGLLVWHFHFRKDQKTLKMYNGYMHITSQEFQAAYENPNSTEFQTLAKQVVTQLRDIYSKTPALSKYYVDSTVQAFSQGSVVAYYLSEFHVPASQEAAVDSAISSLENLKYQRSLQSGSLMFDRVVASAVDPRMLRKRTIKRFSANTQPNRPILVESPNFPNFPYPSNTLVQWQLKTEPGNVIQLDFQTFYLENECKNDFVKVYDSLAAIESRIMAEKCGYYSPNDPLGFISSGNIMLVTLVTNEEGNYPGFRAMATQVARGSQGMSCGGTLKGNSGTFTSPNYPKYYPPNTRCEWTIEVPPNMNVKLIFSKFMMSVGQPGLCQNDYVQVNEEKLCGSVSANKLVTSSSNKMKVVFYSDGTLVDRGFNATFSSFEPTNPCPDKFLCNNKRCVSHDLRCDGWNDCGDSSDEKGCKCDSSMISCRNGMCKPMFWKCDGIDDCGDRTDEMNCASCKAGELACGNGKCILEKQKCDGRDDCGDKSDEVDCGPKTVCTASNYKCKNGECITKQNPECDGEKDCTDESDEDCGDCGKQAFKFSRVVGGQDAVVGEWPWQVSLHIKNSIHVCGASIISEHWLVTAAHCVQDDAKVRLSQPGSWEAYLGLHTQKQLEVAQKRYLKRVIPHPNYNEYTFDNDIALMELEQPVTFKDTIRPICLPSSSYNFPAGETVWITGWGATREGGSGAMVLQKAQVRIINSTVCDSLMNGQITSRMTCAGVLSGGVDACQGDSGGPLSSSNGKRMFLAGVVSWGDGCARRNKPGIYSTVPKFRAWIKEMTGV</sequence>
<dbReference type="Pfam" id="PF01390">
    <property type="entry name" value="SEA"/>
    <property type="match status" value="1"/>
</dbReference>
<evidence type="ECO:0000256" key="15">
    <source>
        <dbReference type="SAM" id="Phobius"/>
    </source>
</evidence>
<dbReference type="PROSITE" id="PS01209">
    <property type="entry name" value="LDLRA_1"/>
    <property type="match status" value="1"/>
</dbReference>
<evidence type="ECO:0000256" key="11">
    <source>
        <dbReference type="ARBA" id="ARBA00023157"/>
    </source>
</evidence>
<dbReference type="PRINTS" id="PR00261">
    <property type="entry name" value="LDLRECEPTOR"/>
</dbReference>
<keyword evidence="3 15" id="KW-0812">Transmembrane</keyword>
<keyword evidence="12" id="KW-0325">Glycoprotein</keyword>
<evidence type="ECO:0000256" key="14">
    <source>
        <dbReference type="RuleBase" id="RU363034"/>
    </source>
</evidence>
<feature type="disulfide bond" evidence="13">
    <location>
        <begin position="456"/>
        <end position="471"/>
    </location>
</feature>
<dbReference type="Gene3D" id="3.30.70.960">
    <property type="entry name" value="SEA domain"/>
    <property type="match status" value="1"/>
</dbReference>
<evidence type="ECO:0000256" key="3">
    <source>
        <dbReference type="ARBA" id="ARBA00022692"/>
    </source>
</evidence>
<dbReference type="CDD" id="cd00041">
    <property type="entry name" value="CUB"/>
    <property type="match status" value="2"/>
</dbReference>
<dbReference type="InterPro" id="IPR002172">
    <property type="entry name" value="LDrepeatLR_classA_rpt"/>
</dbReference>
<dbReference type="Ensembl" id="ENSAMXT00005036903.1">
    <property type="protein sequence ID" value="ENSAMXP00005033799.1"/>
    <property type="gene ID" value="ENSAMXG00005016309.1"/>
</dbReference>
<evidence type="ECO:0000313" key="20">
    <source>
        <dbReference type="Proteomes" id="UP000694621"/>
    </source>
</evidence>
<reference evidence="19" key="1">
    <citation type="submission" date="2025-08" db="UniProtKB">
        <authorList>
            <consortium name="Ensembl"/>
        </authorList>
    </citation>
    <scope>IDENTIFICATION</scope>
</reference>
<feature type="disulfide bond" evidence="13">
    <location>
        <begin position="510"/>
        <end position="522"/>
    </location>
</feature>
<dbReference type="Pfam" id="PF00089">
    <property type="entry name" value="Trypsin"/>
    <property type="match status" value="1"/>
</dbReference>
<dbReference type="SMART" id="SM00042">
    <property type="entry name" value="CUB"/>
    <property type="match status" value="2"/>
</dbReference>
<dbReference type="FunFam" id="2.60.120.290:FF:000003">
    <property type="entry name" value="Neuropilin"/>
    <property type="match status" value="1"/>
</dbReference>
<dbReference type="AlphaFoldDB" id="A0A8B9K9X5"/>
<accession>A0A8B9K9X5</accession>
<feature type="disulfide bond" evidence="13">
    <location>
        <begin position="480"/>
        <end position="498"/>
    </location>
</feature>
<dbReference type="GO" id="GO:0006508">
    <property type="term" value="P:proteolysis"/>
    <property type="evidence" value="ECO:0007669"/>
    <property type="project" value="UniProtKB-KW"/>
</dbReference>
<dbReference type="Proteomes" id="UP000694621">
    <property type="component" value="Unplaced"/>
</dbReference>
<dbReference type="PROSITE" id="PS50240">
    <property type="entry name" value="TRYPSIN_DOM"/>
    <property type="match status" value="1"/>
</dbReference>
<feature type="transmembrane region" description="Helical" evidence="15">
    <location>
        <begin position="42"/>
        <end position="66"/>
    </location>
</feature>
<evidence type="ECO:0000313" key="19">
    <source>
        <dbReference type="Ensembl" id="ENSAMXP00005033799.1"/>
    </source>
</evidence>
<dbReference type="InterPro" id="IPR043504">
    <property type="entry name" value="Peptidase_S1_PA_chymotrypsin"/>
</dbReference>
<dbReference type="Gene3D" id="2.40.10.10">
    <property type="entry name" value="Trypsin-like serine proteases"/>
    <property type="match status" value="2"/>
</dbReference>
<dbReference type="PROSITE" id="PS50068">
    <property type="entry name" value="LDLRA_2"/>
    <property type="match status" value="4"/>
</dbReference>
<dbReference type="InterPro" id="IPR000082">
    <property type="entry name" value="SEA_dom"/>
</dbReference>
<dbReference type="InterPro" id="IPR009003">
    <property type="entry name" value="Peptidase_S1_PA"/>
</dbReference>
<feature type="disulfide bond" evidence="13">
    <location>
        <begin position="517"/>
        <end position="535"/>
    </location>
</feature>
<feature type="disulfide bond" evidence="13">
    <location>
        <begin position="444"/>
        <end position="462"/>
    </location>
</feature>
<protein>
    <submittedName>
        <fullName evidence="19">Suppression of tumorigenicity 14a</fullName>
    </submittedName>
</protein>